<organism evidence="1 2">
    <name type="scientific">Muraenolepis orangiensis</name>
    <name type="common">Patagonian moray cod</name>
    <dbReference type="NCBI Taxonomy" id="630683"/>
    <lineage>
        <taxon>Eukaryota</taxon>
        <taxon>Metazoa</taxon>
        <taxon>Chordata</taxon>
        <taxon>Craniata</taxon>
        <taxon>Vertebrata</taxon>
        <taxon>Euteleostomi</taxon>
        <taxon>Actinopterygii</taxon>
        <taxon>Neopterygii</taxon>
        <taxon>Teleostei</taxon>
        <taxon>Neoteleostei</taxon>
        <taxon>Acanthomorphata</taxon>
        <taxon>Zeiogadaria</taxon>
        <taxon>Gadariae</taxon>
        <taxon>Gadiformes</taxon>
        <taxon>Muraenolepidoidei</taxon>
        <taxon>Muraenolepididae</taxon>
        <taxon>Muraenolepis</taxon>
    </lineage>
</organism>
<gene>
    <name evidence="1" type="ORF">NHX12_032949</name>
</gene>
<accession>A0A9Q0E2H3</accession>
<name>A0A9Q0E2H3_9TELE</name>
<dbReference type="AlphaFoldDB" id="A0A9Q0E2H3"/>
<protein>
    <submittedName>
        <fullName evidence="1">Uncharacterized protein</fullName>
    </submittedName>
</protein>
<comment type="caution">
    <text evidence="1">The sequence shown here is derived from an EMBL/GenBank/DDBJ whole genome shotgun (WGS) entry which is preliminary data.</text>
</comment>
<keyword evidence="2" id="KW-1185">Reference proteome</keyword>
<dbReference type="Proteomes" id="UP001148018">
    <property type="component" value="Unassembled WGS sequence"/>
</dbReference>
<reference evidence="1" key="1">
    <citation type="submission" date="2022-07" db="EMBL/GenBank/DDBJ databases">
        <title>Chromosome-level genome of Muraenolepis orangiensis.</title>
        <authorList>
            <person name="Kim J."/>
        </authorList>
    </citation>
    <scope>NUCLEOTIDE SEQUENCE</scope>
    <source>
        <strain evidence="1">KU_S4_2022</strain>
        <tissue evidence="1">Muscle</tissue>
    </source>
</reference>
<dbReference type="EMBL" id="JANIIK010000048">
    <property type="protein sequence ID" value="KAJ3598986.1"/>
    <property type="molecule type" value="Genomic_DNA"/>
</dbReference>
<evidence type="ECO:0000313" key="2">
    <source>
        <dbReference type="Proteomes" id="UP001148018"/>
    </source>
</evidence>
<proteinExistence type="predicted"/>
<sequence length="77" mass="8961">MSFDGERQEMDLDLLFALETKRVFVMVFPLFCWYSNQSDKSLDPISCRLPIPISVQALAALYSPNPQVTYPQNDFRR</sequence>
<evidence type="ECO:0000313" key="1">
    <source>
        <dbReference type="EMBL" id="KAJ3598986.1"/>
    </source>
</evidence>